<comment type="caution">
    <text evidence="1">The sequence shown here is derived from an EMBL/GenBank/DDBJ whole genome shotgun (WGS) entry which is preliminary data.</text>
</comment>
<dbReference type="GeneID" id="68297124"/>
<dbReference type="EMBL" id="BOLY01000008">
    <property type="protein sequence ID" value="GIZ48491.1"/>
    <property type="molecule type" value="Genomic_DNA"/>
</dbReference>
<name>A0A9P3CTB0_9PEZI</name>
<accession>A0A9P3CTB0</accession>
<evidence type="ECO:0000313" key="2">
    <source>
        <dbReference type="Proteomes" id="UP000825890"/>
    </source>
</evidence>
<dbReference type="Proteomes" id="UP000825890">
    <property type="component" value="Unassembled WGS sequence"/>
</dbReference>
<keyword evidence="2" id="KW-1185">Reference proteome</keyword>
<dbReference type="AlphaFoldDB" id="A0A9P3CTB0"/>
<evidence type="ECO:0000313" key="1">
    <source>
        <dbReference type="EMBL" id="GIZ48491.1"/>
    </source>
</evidence>
<dbReference type="RefSeq" id="XP_044662978.1">
    <property type="nucleotide sequence ID" value="XM_044807043.1"/>
</dbReference>
<gene>
    <name evidence="1" type="ORF">CKM354_001154900</name>
</gene>
<dbReference type="OrthoDB" id="3638058at2759"/>
<proteinExistence type="predicted"/>
<organism evidence="1 2">
    <name type="scientific">Cercospora kikuchii</name>
    <dbReference type="NCBI Taxonomy" id="84275"/>
    <lineage>
        <taxon>Eukaryota</taxon>
        <taxon>Fungi</taxon>
        <taxon>Dikarya</taxon>
        <taxon>Ascomycota</taxon>
        <taxon>Pezizomycotina</taxon>
        <taxon>Dothideomycetes</taxon>
        <taxon>Dothideomycetidae</taxon>
        <taxon>Mycosphaerellales</taxon>
        <taxon>Mycosphaerellaceae</taxon>
        <taxon>Cercospora</taxon>
    </lineage>
</organism>
<protein>
    <submittedName>
        <fullName evidence="1">Uncharacterized protein</fullName>
    </submittedName>
</protein>
<reference evidence="1 2" key="1">
    <citation type="submission" date="2021-01" db="EMBL/GenBank/DDBJ databases">
        <title>Cercospora kikuchii MAFF 305040 whole genome shotgun sequence.</title>
        <authorList>
            <person name="Kashiwa T."/>
            <person name="Suzuki T."/>
        </authorList>
    </citation>
    <scope>NUCLEOTIDE SEQUENCE [LARGE SCALE GENOMIC DNA]</scope>
    <source>
        <strain evidence="1 2">MAFF 305040</strain>
    </source>
</reference>
<sequence>MSPTEEELEEERRFFHSGWRDEEERIDVYALFVLEDVPVAEIEDVLRRSENGNDGCQSLWLADDYNSLPDFHFPGMRSPEGTKPPLDPKWQSPFRGKTAADAAEFLRRVPKPRKPLCKTYFAILSRTLYEEQGHLLVCKVLEDGQVQSIPCPVAVVGIWFDGGNRDEWGHCLERWEEDGLALM</sequence>